<evidence type="ECO:0000313" key="2">
    <source>
        <dbReference type="Proteomes" id="UP000241284"/>
    </source>
</evidence>
<dbReference type="Proteomes" id="UP000241284">
    <property type="component" value="Unassembled WGS sequence"/>
</dbReference>
<gene>
    <name evidence="1" type="ORF">B9Q06_03360</name>
</gene>
<sequence>MSSLAEEVEDTFRELYTMYTSSKNNTTRLCLAWDIIELYLARATKSHDWDSEFKYASKSNVLNSLFKVLCMDAKFRRNLENIGGITPIVVGGEPVEFKAPSNVSQLIWVAKFARDTILTSKSDQEVLSELIAVVNEALKPFIKELVPCS</sequence>
<dbReference type="AlphaFoldDB" id="A0A2R6BCH4"/>
<dbReference type="EMBL" id="NEXH01000004">
    <property type="protein sequence ID" value="PSN96128.1"/>
    <property type="molecule type" value="Genomic_DNA"/>
</dbReference>
<protein>
    <submittedName>
        <fullName evidence="1">Uncharacterized protein</fullName>
    </submittedName>
</protein>
<organism evidence="1 2">
    <name type="scientific">Candidatus Marsarchaeota G2 archaeon ECH_B_2</name>
    <dbReference type="NCBI Taxonomy" id="1978160"/>
    <lineage>
        <taxon>Archaea</taxon>
        <taxon>Candidatus Marsarchaeota</taxon>
        <taxon>Candidatus Marsarchaeota group 2</taxon>
    </lineage>
</organism>
<evidence type="ECO:0000313" key="1">
    <source>
        <dbReference type="EMBL" id="PSN96128.1"/>
    </source>
</evidence>
<reference evidence="1 2" key="1">
    <citation type="submission" date="2017-04" db="EMBL/GenBank/DDBJ databases">
        <title>Novel microbial lineages endemic to geothermal iron-oxide mats fill important gaps in the evolutionary history of Archaea.</title>
        <authorList>
            <person name="Jay Z.J."/>
            <person name="Beam J.P."/>
            <person name="Dlakic M."/>
            <person name="Rusch D.B."/>
            <person name="Kozubal M.A."/>
            <person name="Inskeep W.P."/>
        </authorList>
    </citation>
    <scope>NUCLEOTIDE SEQUENCE [LARGE SCALE GENOMIC DNA]</scope>
    <source>
        <strain evidence="1">ECH_B_2</strain>
    </source>
</reference>
<accession>A0A2R6BCH4</accession>
<name>A0A2R6BCH4_9ARCH</name>
<comment type="caution">
    <text evidence="1">The sequence shown here is derived from an EMBL/GenBank/DDBJ whole genome shotgun (WGS) entry which is preliminary data.</text>
</comment>
<proteinExistence type="predicted"/>